<evidence type="ECO:0000313" key="1">
    <source>
        <dbReference type="EMBL" id="RAK50174.1"/>
    </source>
</evidence>
<proteinExistence type="predicted"/>
<dbReference type="AlphaFoldDB" id="A0A328A8Y5"/>
<protein>
    <submittedName>
        <fullName evidence="1">Uncharacterized protein</fullName>
    </submittedName>
</protein>
<reference evidence="1 2" key="1">
    <citation type="journal article" date="2018" name="Front. Microbiol.">
        <title>Description and Comparative Genomics of Macrococcus caseolyticus subsp. hominis subsp. nov., Macrococcus goetzii sp. nov., Macrococcus epidermidis sp. nov., and Macrococcus bohemicus sp. nov., Novel Macrococci From Human Clinical Material With Virulence Potential and Suspected Uptake of Foreign DNA by Natural Transformation.</title>
        <authorList>
            <person name="Maslanova I."/>
            <person name="Wertheimer Z."/>
            <person name="Sedlacek I."/>
            <person name="Svec P."/>
            <person name="Indrakova A."/>
            <person name="Kovarovic V."/>
            <person name="Schumann P."/>
            <person name="Sproer C."/>
            <person name="Kralova S."/>
            <person name="Sedo O."/>
            <person name="Kristofova L."/>
            <person name="Vrbovska V."/>
            <person name="Fuzik T."/>
            <person name="Petras P."/>
            <person name="Zdrahal Z."/>
            <person name="Ruzickova V."/>
            <person name="Doskar J."/>
            <person name="Pantucek R."/>
        </authorList>
    </citation>
    <scope>NUCLEOTIDE SEQUENCE [LARGE SCALE GENOMIC DNA]</scope>
    <source>
        <strain evidence="1 2">03/115</strain>
    </source>
</reference>
<name>A0A328A8Y5_9STAP</name>
<sequence>MKEIKEIVEQSIAEVRDENFCYDKIRETVKTYSDDQGNIELTKSIAVSLDLSTSFSSSVLYKVLTTMKSEGYFKD</sequence>
<dbReference type="EMBL" id="PZJG01000001">
    <property type="protein sequence ID" value="RAK50174.1"/>
    <property type="molecule type" value="Genomic_DNA"/>
</dbReference>
<organism evidence="1 2">
    <name type="scientific">Macrococcoides bohemicum</name>
    <dbReference type="NCBI Taxonomy" id="1903056"/>
    <lineage>
        <taxon>Bacteria</taxon>
        <taxon>Bacillati</taxon>
        <taxon>Bacillota</taxon>
        <taxon>Bacilli</taxon>
        <taxon>Bacillales</taxon>
        <taxon>Staphylococcaceae</taxon>
        <taxon>Macrococcoides</taxon>
    </lineage>
</organism>
<dbReference type="Proteomes" id="UP000249579">
    <property type="component" value="Unassembled WGS sequence"/>
</dbReference>
<accession>A0A328A8Y5</accession>
<evidence type="ECO:0000313" key="2">
    <source>
        <dbReference type="Proteomes" id="UP000249579"/>
    </source>
</evidence>
<dbReference type="RefSeq" id="WP_111744721.1">
    <property type="nucleotide sequence ID" value="NZ_JBHSQY010000001.1"/>
</dbReference>
<comment type="caution">
    <text evidence="1">The sequence shown here is derived from an EMBL/GenBank/DDBJ whole genome shotgun (WGS) entry which is preliminary data.</text>
</comment>
<gene>
    <name evidence="1" type="ORF">BHX94_01540</name>
</gene>